<feature type="transmembrane region" description="Helical" evidence="5">
    <location>
        <begin position="208"/>
        <end position="227"/>
    </location>
</feature>
<dbReference type="SMART" id="SM01381">
    <property type="entry name" value="7TM_GPCR_Srsx"/>
    <property type="match status" value="1"/>
</dbReference>
<proteinExistence type="predicted"/>
<reference evidence="6 7" key="1">
    <citation type="submission" date="2018-11" db="EMBL/GenBank/DDBJ databases">
        <authorList>
            <consortium name="Pathogen Informatics"/>
        </authorList>
    </citation>
    <scope>NUCLEOTIDE SEQUENCE [LARGE SCALE GENOMIC DNA]</scope>
</reference>
<dbReference type="Pfam" id="PF10320">
    <property type="entry name" value="7TM_GPCR_Srsx"/>
    <property type="match status" value="1"/>
</dbReference>
<feature type="transmembrane region" description="Helical" evidence="5">
    <location>
        <begin position="82"/>
        <end position="106"/>
    </location>
</feature>
<feature type="transmembrane region" description="Helical" evidence="5">
    <location>
        <begin position="126"/>
        <end position="150"/>
    </location>
</feature>
<evidence type="ECO:0000256" key="5">
    <source>
        <dbReference type="SAM" id="Phobius"/>
    </source>
</evidence>
<keyword evidence="3 5" id="KW-1133">Transmembrane helix</keyword>
<name>A0A3P8DAU9_HELPZ</name>
<dbReference type="InterPro" id="IPR047130">
    <property type="entry name" value="7TM_GPCR_Srsx_nematod"/>
</dbReference>
<organism evidence="6">
    <name type="scientific">Heligmosomoides polygyrus</name>
    <name type="common">Parasitic roundworm</name>
    <dbReference type="NCBI Taxonomy" id="6339"/>
    <lineage>
        <taxon>Eukaryota</taxon>
        <taxon>Metazoa</taxon>
        <taxon>Ecdysozoa</taxon>
        <taxon>Nematoda</taxon>
        <taxon>Chromadorea</taxon>
        <taxon>Rhabditida</taxon>
        <taxon>Rhabditina</taxon>
        <taxon>Rhabditomorpha</taxon>
        <taxon>Strongyloidea</taxon>
        <taxon>Heligmosomidae</taxon>
        <taxon>Heligmosomoides</taxon>
    </lineage>
</organism>
<dbReference type="WBParaSite" id="HPBE_0002195201-mRNA-1">
    <property type="protein sequence ID" value="HPBE_0002195201-mRNA-1"/>
    <property type="gene ID" value="HPBE_0002195201"/>
</dbReference>
<keyword evidence="2 5" id="KW-0812">Transmembrane</keyword>
<dbReference type="OrthoDB" id="5869912at2759"/>
<dbReference type="GO" id="GO:0016020">
    <property type="term" value="C:membrane"/>
    <property type="evidence" value="ECO:0007669"/>
    <property type="project" value="UniProtKB-SubCell"/>
</dbReference>
<accession>A0A3P8DAU9</accession>
<evidence type="ECO:0000256" key="2">
    <source>
        <dbReference type="ARBA" id="ARBA00022692"/>
    </source>
</evidence>
<feature type="transmembrane region" description="Helical" evidence="5">
    <location>
        <begin position="162"/>
        <end position="183"/>
    </location>
</feature>
<comment type="subcellular location">
    <subcellularLocation>
        <location evidence="1">Membrane</location>
    </subcellularLocation>
</comment>
<reference evidence="8" key="2">
    <citation type="submission" date="2019-09" db="UniProtKB">
        <authorList>
            <consortium name="WormBaseParasite"/>
        </authorList>
    </citation>
    <scope>IDENTIFICATION</scope>
</reference>
<protein>
    <submittedName>
        <fullName evidence="8">G_PROTEIN_RECEP_F1_2 domain-containing protein</fullName>
    </submittedName>
</protein>
<dbReference type="PANTHER" id="PTHR23360">
    <property type="entry name" value="G-PROTEIN COUPLED RECEPTORS FAMILY 1 PROFILE DOMAIN-CONTAINING PROTEIN-RELATED"/>
    <property type="match status" value="1"/>
</dbReference>
<evidence type="ECO:0000313" key="8">
    <source>
        <dbReference type="WBParaSite" id="HPBE_0002195201-mRNA-1"/>
    </source>
</evidence>
<dbReference type="PANTHER" id="PTHR23360:SF67">
    <property type="entry name" value="G-PROTEIN COUPLED RECEPTORS FAMILY 1 PROFILE DOMAIN-CONTAINING PROTEIN"/>
    <property type="match status" value="1"/>
</dbReference>
<dbReference type="InterPro" id="IPR000276">
    <property type="entry name" value="GPCR_Rhodpsn"/>
</dbReference>
<evidence type="ECO:0000256" key="3">
    <source>
        <dbReference type="ARBA" id="ARBA00022989"/>
    </source>
</evidence>
<dbReference type="Proteomes" id="UP000050761">
    <property type="component" value="Unassembled WGS sequence"/>
</dbReference>
<sequence length="273" mass="31286">MKSLFVRTEDFHRFYCCVERIFSIRVCYNRIPTTYFGNLLLTIYLLGGDNSIVNSTLVVFNVFSTATAPEANFSHRTTRSDVYVFLVSLPSALYGLLSVIFGFVMLDDDPIALCNPPASLNPVVKFYWYMTALVAGAITVCSYVLTYVALHYQGKRYGLQSTWASLPTVSVILLIFLFTRYLATVGANVLNIPNLIWSYILHNYKQPLSNVFAAMVCYSQNFYVVFWRSAEYRQLLWEQCCSLRHHRKILSESTGQYRRSVDHATVTRTRVQA</sequence>
<evidence type="ECO:0000256" key="1">
    <source>
        <dbReference type="ARBA" id="ARBA00004370"/>
    </source>
</evidence>
<dbReference type="AlphaFoldDB" id="A0A3P8DAU9"/>
<evidence type="ECO:0000256" key="4">
    <source>
        <dbReference type="ARBA" id="ARBA00023136"/>
    </source>
</evidence>
<dbReference type="GO" id="GO:0004930">
    <property type="term" value="F:G protein-coupled receptor activity"/>
    <property type="evidence" value="ECO:0007669"/>
    <property type="project" value="InterPro"/>
</dbReference>
<evidence type="ECO:0000313" key="6">
    <source>
        <dbReference type="EMBL" id="VDP29254.1"/>
    </source>
</evidence>
<keyword evidence="4 5" id="KW-0472">Membrane</keyword>
<keyword evidence="7" id="KW-1185">Reference proteome</keyword>
<dbReference type="EMBL" id="UZAH01033501">
    <property type="protein sequence ID" value="VDP29254.1"/>
    <property type="molecule type" value="Genomic_DNA"/>
</dbReference>
<evidence type="ECO:0000313" key="7">
    <source>
        <dbReference type="Proteomes" id="UP000050761"/>
    </source>
</evidence>
<dbReference type="InterPro" id="IPR019424">
    <property type="entry name" value="7TM_GPCR_Srsx"/>
</dbReference>
<gene>
    <name evidence="6" type="ORF">HPBE_LOCUS21951</name>
</gene>